<dbReference type="EMBL" id="LHPF02000008">
    <property type="protein sequence ID" value="PSC73012.1"/>
    <property type="molecule type" value="Genomic_DNA"/>
</dbReference>
<dbReference type="InterPro" id="IPR011990">
    <property type="entry name" value="TPR-like_helical_dom_sf"/>
</dbReference>
<dbReference type="STRING" id="554055.A0A2P6VFY9"/>
<dbReference type="InterPro" id="IPR039941">
    <property type="entry name" value="TT30"/>
</dbReference>
<evidence type="ECO:0000256" key="1">
    <source>
        <dbReference type="ARBA" id="ARBA00022737"/>
    </source>
</evidence>
<dbReference type="GO" id="GO:0120170">
    <property type="term" value="F:intraciliary transport particle B binding"/>
    <property type="evidence" value="ECO:0007669"/>
    <property type="project" value="TreeGrafter"/>
</dbReference>
<evidence type="ECO:0000313" key="4">
    <source>
        <dbReference type="Proteomes" id="UP000239649"/>
    </source>
</evidence>
<organism evidence="3 4">
    <name type="scientific">Micractinium conductrix</name>
    <dbReference type="NCBI Taxonomy" id="554055"/>
    <lineage>
        <taxon>Eukaryota</taxon>
        <taxon>Viridiplantae</taxon>
        <taxon>Chlorophyta</taxon>
        <taxon>core chlorophytes</taxon>
        <taxon>Trebouxiophyceae</taxon>
        <taxon>Chlorellales</taxon>
        <taxon>Chlorellaceae</taxon>
        <taxon>Chlorella clade</taxon>
        <taxon>Micractinium</taxon>
    </lineage>
</organism>
<dbReference type="PANTHER" id="PTHR20931">
    <property type="entry name" value="TETRATRICOPEPTIDE REPEAT PROTEIN 30"/>
    <property type="match status" value="1"/>
</dbReference>
<comment type="caution">
    <text evidence="3">The sequence shown here is derived from an EMBL/GenBank/DDBJ whole genome shotgun (WGS) entry which is preliminary data.</text>
</comment>
<dbReference type="Proteomes" id="UP000239649">
    <property type="component" value="Unassembled WGS sequence"/>
</dbReference>
<keyword evidence="2" id="KW-0802">TPR repeat</keyword>
<dbReference type="AlphaFoldDB" id="A0A2P6VFY9"/>
<dbReference type="GO" id="GO:0005879">
    <property type="term" value="C:axonemal microtubule"/>
    <property type="evidence" value="ECO:0007669"/>
    <property type="project" value="TreeGrafter"/>
</dbReference>
<protein>
    <submittedName>
        <fullName evidence="3">Tetratricopeptide repeat 30A isoform X2</fullName>
    </submittedName>
</protein>
<reference evidence="3 4" key="1">
    <citation type="journal article" date="2018" name="Plant J.">
        <title>Genome sequences of Chlorella sorokiniana UTEX 1602 and Micractinium conductrix SAG 241.80: implications to maltose excretion by a green alga.</title>
        <authorList>
            <person name="Arriola M.B."/>
            <person name="Velmurugan N."/>
            <person name="Zhang Y."/>
            <person name="Plunkett M.H."/>
            <person name="Hondzo H."/>
            <person name="Barney B.M."/>
        </authorList>
    </citation>
    <scope>NUCLEOTIDE SEQUENCE [LARGE SCALE GENOMIC DNA]</scope>
    <source>
        <strain evidence="3 4">SAG 241.80</strain>
    </source>
</reference>
<dbReference type="PANTHER" id="PTHR20931:SF0">
    <property type="entry name" value="TETRATRICOPEPTIDE REPEAT PROTEIN 30"/>
    <property type="match status" value="1"/>
</dbReference>
<gene>
    <name evidence="3" type="ORF">C2E20_3749</name>
</gene>
<dbReference type="GO" id="GO:0042073">
    <property type="term" value="P:intraciliary transport"/>
    <property type="evidence" value="ECO:0007669"/>
    <property type="project" value="TreeGrafter"/>
</dbReference>
<dbReference type="SUPFAM" id="SSF48452">
    <property type="entry name" value="TPR-like"/>
    <property type="match status" value="2"/>
</dbReference>
<keyword evidence="4" id="KW-1185">Reference proteome</keyword>
<proteinExistence type="predicted"/>
<dbReference type="Gene3D" id="1.25.40.10">
    <property type="entry name" value="Tetratricopeptide repeat domain"/>
    <property type="match status" value="2"/>
</dbReference>
<dbReference type="GO" id="GO:0030992">
    <property type="term" value="C:intraciliary transport particle B"/>
    <property type="evidence" value="ECO:0007669"/>
    <property type="project" value="TreeGrafter"/>
</dbReference>
<evidence type="ECO:0000256" key="2">
    <source>
        <dbReference type="ARBA" id="ARBA00022803"/>
    </source>
</evidence>
<accession>A0A2P6VFY9</accession>
<name>A0A2P6VFY9_9CHLO</name>
<keyword evidence="1" id="KW-0677">Repeat</keyword>
<evidence type="ECO:0000313" key="3">
    <source>
        <dbReference type="EMBL" id="PSC73012.1"/>
    </source>
</evidence>
<sequence>MASSTSTFLLPPGAPGGHTRLIYGAIRDGRLSEAVSRLQGVLRVSPGSRAALSLLAHCYWQQEEYEAAAHTYETLAVRFPEVPEYQLYRAQSLCKAGAFAEAARAAAAVDGFPQAVRQLQCAIKYEAGDLRGCRASLDALPAGDAAATAAAGCLLYKEGQHAAAQAQFGEAAQMVGASPELAYAVAACQYQRRDYGGALASLADIVETGVRQHPELGIGTQTQGMEARSVGNSAKLKATALVEAFNLRAAVELQLGNAAGAAAALSDMPPRQEQELDPVTLHNQALVALAGGTGGGPAARQAGLAKLLHLLAHPPFPPELACNLLSLCCRPGADADAAAGLGGAEERAAVAERLLEGHAAVVAASVPPGLLPLYEACLARVRQGPGAAAAKLDALAGQHIEGLRKRVKAVQDARWAGDHSAAAAGLEEYEAALEAYVPVLMSLAQLHWEAGAFGRAQEVLQQSAEFCSDHPTWRLNLAHALVAQEDGFRLGEAAELYQSLVTHFAGPPGVAGGSGGDALGGSLLDVPPAALANLCVCHVVGSQNEVAEELLRRLEDEVGAAGGSTGGSEGAPGGVPPHLSLTNLAIGTLYCAKGNFEFGITRVMRALEPLSAHLDAPRWHAASLALLCLLDQAAKHMLVLKDALAADLLAFLEDVEAVGRGVPALPALGSSGGEQRQQTICGQARTLRAQLLRMTD</sequence>
<dbReference type="OrthoDB" id="10249577at2759"/>
<dbReference type="Pfam" id="PF14559">
    <property type="entry name" value="TPR_19"/>
    <property type="match status" value="1"/>
</dbReference>